<organism evidence="11 12">
    <name type="scientific">Hahella chejuensis (strain KCTC 2396)</name>
    <dbReference type="NCBI Taxonomy" id="349521"/>
    <lineage>
        <taxon>Bacteria</taxon>
        <taxon>Pseudomonadati</taxon>
        <taxon>Pseudomonadota</taxon>
        <taxon>Gammaproteobacteria</taxon>
        <taxon>Oceanospirillales</taxon>
        <taxon>Hahellaceae</taxon>
        <taxon>Hahella</taxon>
    </lineage>
</organism>
<dbReference type="EC" id="2.4.99.28" evidence="7"/>
<evidence type="ECO:0000259" key="10">
    <source>
        <dbReference type="Pfam" id="PF00912"/>
    </source>
</evidence>
<keyword evidence="9" id="KW-0472">Membrane</keyword>
<dbReference type="GO" id="GO:0009252">
    <property type="term" value="P:peptidoglycan biosynthetic process"/>
    <property type="evidence" value="ECO:0007669"/>
    <property type="project" value="TreeGrafter"/>
</dbReference>
<dbReference type="Proteomes" id="UP000000238">
    <property type="component" value="Chromosome"/>
</dbReference>
<comment type="pathway">
    <text evidence="1">Cell wall biogenesis; peptidoglycan biosynthesis.</text>
</comment>
<dbReference type="PANTHER" id="PTHR32282:SF24">
    <property type="entry name" value="GLYCOSYL TRANSFERASE FAMILY 51 DOMAIN-CONTAINING PROTEIN"/>
    <property type="match status" value="1"/>
</dbReference>
<accession>Q2S7G0</accession>
<dbReference type="InterPro" id="IPR001264">
    <property type="entry name" value="Glyco_trans_51"/>
</dbReference>
<gene>
    <name evidence="11" type="ordered locus">HCH_06790</name>
</gene>
<dbReference type="OrthoDB" id="8552189at2"/>
<dbReference type="GO" id="GO:0008955">
    <property type="term" value="F:peptidoglycan glycosyltransferase activity"/>
    <property type="evidence" value="ECO:0007669"/>
    <property type="project" value="UniProtKB-EC"/>
</dbReference>
<dbReference type="AlphaFoldDB" id="Q2S7G0"/>
<dbReference type="Gene3D" id="1.10.3810.10">
    <property type="entry name" value="Biosynthetic peptidoglycan transglycosylase-like"/>
    <property type="match status" value="1"/>
</dbReference>
<feature type="transmembrane region" description="Helical" evidence="9">
    <location>
        <begin position="39"/>
        <end position="57"/>
    </location>
</feature>
<dbReference type="GO" id="GO:0030288">
    <property type="term" value="C:outer membrane-bounded periplasmic space"/>
    <property type="evidence" value="ECO:0007669"/>
    <property type="project" value="TreeGrafter"/>
</dbReference>
<keyword evidence="5" id="KW-0808">Transferase</keyword>
<dbReference type="Gene3D" id="3.40.710.10">
    <property type="entry name" value="DD-peptidase/beta-lactamase superfamily"/>
    <property type="match status" value="1"/>
</dbReference>
<dbReference type="GO" id="GO:0004180">
    <property type="term" value="F:carboxypeptidase activity"/>
    <property type="evidence" value="ECO:0007669"/>
    <property type="project" value="UniProtKB-KW"/>
</dbReference>
<feature type="domain" description="Glycosyl transferase family 51" evidence="10">
    <location>
        <begin position="163"/>
        <end position="352"/>
    </location>
</feature>
<evidence type="ECO:0000256" key="8">
    <source>
        <dbReference type="ARBA" id="ARBA00049902"/>
    </source>
</evidence>
<evidence type="ECO:0000256" key="7">
    <source>
        <dbReference type="ARBA" id="ARBA00044770"/>
    </source>
</evidence>
<dbReference type="SUPFAM" id="SSF56601">
    <property type="entry name" value="beta-lactamase/transpeptidase-like"/>
    <property type="match status" value="2"/>
</dbReference>
<dbReference type="InterPro" id="IPR050396">
    <property type="entry name" value="Glycosyltr_51/Transpeptidase"/>
</dbReference>
<keyword evidence="2 11" id="KW-0121">Carboxypeptidase</keyword>
<proteinExistence type="predicted"/>
<keyword evidence="12" id="KW-1185">Reference proteome</keyword>
<evidence type="ECO:0000256" key="1">
    <source>
        <dbReference type="ARBA" id="ARBA00004752"/>
    </source>
</evidence>
<protein>
    <recommendedName>
        <fullName evidence="7">peptidoglycan glycosyltransferase</fullName>
        <ecNumber evidence="7">2.4.99.28</ecNumber>
    </recommendedName>
</protein>
<sequence>MFTIFKARQNWPNRPDSESQPDSLSSFVENEQGGGIKRVLLRVTVAFLVVGMLLFYFESHTSRIQARLFSRYADQLDYNLNAGPAEAVRYPHEGPFDQRLGYVSLPDYLQQLDKQNWEIKSQASFSPALMKYASHGLFPPYREKSQAGLDILDCRGDVMYRNRYPQRIYNDFESVPPLVASTLLFIENRNLLDTDHPLINPAVDWSRFSKAAVVRIGNTLGGDFSSMGGSTLATQMEKYRHSAEGLTASPRDKLRQMLSASVRAYQTGPETLTARKQLVMSYLNTVPLAAAPGQGEVHGVGDGLWVWFGADFNESNHLLSMNGAEGELLEKQAQALRQVLSLMIAHRRPSYYLMQGRAELESLTDSYLRLMANGGEIGAPLRDAALAQRTRYRDFTEARVVTPVDADKGVNVARLRLARMFNLSLYDLDRTDLIASSTLQGSLQRQVSAYLRGLSDPEFAKATGLVGPRLLSEGQARDVYYSFTLFERSATGNRVRVQTDNTGQPFDINEGSKLELGSTAKLRVLASYLELVATLHLTYAAEDEDILRRNAQASHDPITAWALEYLIQAEDKSLPPMLQAALERRYSANPEEIFFTGGGVHTFRNFSSQDNHRFPTVRESLRESINLPFVRLLQDLVRHEINANQQGSRQLLGDPNDPRRHEYLARFADREGLIFLQRFWSVYQGKSSGEQLDIFLDRLRLSPVRLAAAHRYILPYSDLRTFETFLTQQLAQDSISDERMEELFVRYAPGAFSLPDQAYIAEAHPLELWLLAYLQKHPQAEFAELSAASRDRRQEVYGWLFRTRAKNAQDSRIRTMLEVEAFANLHQRWRRLGYPFDHLTPSLASALGSSGDRPAALAELMGVILNDGLRQPTFRLDQLHFAAETPYEVKLRHHRTTADRVMNPYVAAALREALSDVVEAGTARRLQGGFVLPDGRMLALGGKTGTGDNRIFTISDNGRRSGGTALNRTATFVFYLGGNHFGTLTAYVPGKASSDFHFTSALPVQVLRGMAPILEPYLTPGDVTLCIDTVKPHQELAQAEVEMLPPL</sequence>
<evidence type="ECO:0000256" key="6">
    <source>
        <dbReference type="ARBA" id="ARBA00023268"/>
    </source>
</evidence>
<name>Q2S7G0_HAHCH</name>
<keyword evidence="3" id="KW-0645">Protease</keyword>
<keyword evidence="9" id="KW-0812">Transmembrane</keyword>
<evidence type="ECO:0000256" key="9">
    <source>
        <dbReference type="SAM" id="Phobius"/>
    </source>
</evidence>
<evidence type="ECO:0000256" key="3">
    <source>
        <dbReference type="ARBA" id="ARBA00022670"/>
    </source>
</evidence>
<dbReference type="PANTHER" id="PTHR32282">
    <property type="entry name" value="BINDING PROTEIN TRANSPEPTIDASE, PUTATIVE-RELATED"/>
    <property type="match status" value="1"/>
</dbReference>
<dbReference type="InterPro" id="IPR036950">
    <property type="entry name" value="PBP_transglycosylase"/>
</dbReference>
<dbReference type="EMBL" id="CP000155">
    <property type="protein sequence ID" value="ABC33414.1"/>
    <property type="molecule type" value="Genomic_DNA"/>
</dbReference>
<comment type="catalytic activity">
    <reaction evidence="8">
        <text>[GlcNAc-(1-&gt;4)-Mur2Ac(oyl-L-Ala-gamma-D-Glu-L-Lys-D-Ala-D-Ala)](n)-di-trans,octa-cis-undecaprenyl diphosphate + beta-D-GlcNAc-(1-&gt;4)-Mur2Ac(oyl-L-Ala-gamma-D-Glu-L-Lys-D-Ala-D-Ala)-di-trans,octa-cis-undecaprenyl diphosphate = [GlcNAc-(1-&gt;4)-Mur2Ac(oyl-L-Ala-gamma-D-Glu-L-Lys-D-Ala-D-Ala)](n+1)-di-trans,octa-cis-undecaprenyl diphosphate + di-trans,octa-cis-undecaprenyl diphosphate + H(+)</text>
        <dbReference type="Rhea" id="RHEA:23708"/>
        <dbReference type="Rhea" id="RHEA-COMP:9602"/>
        <dbReference type="Rhea" id="RHEA-COMP:9603"/>
        <dbReference type="ChEBI" id="CHEBI:15378"/>
        <dbReference type="ChEBI" id="CHEBI:58405"/>
        <dbReference type="ChEBI" id="CHEBI:60033"/>
        <dbReference type="ChEBI" id="CHEBI:78435"/>
        <dbReference type="EC" id="2.4.99.28"/>
    </reaction>
</comment>
<keyword evidence="9" id="KW-1133">Transmembrane helix</keyword>
<evidence type="ECO:0000256" key="5">
    <source>
        <dbReference type="ARBA" id="ARBA00022679"/>
    </source>
</evidence>
<dbReference type="STRING" id="349521.HCH_06790"/>
<reference evidence="11 12" key="1">
    <citation type="journal article" date="2005" name="Nucleic Acids Res.">
        <title>Genomic blueprint of Hahella chejuensis, a marine microbe producing an algicidal agent.</title>
        <authorList>
            <person name="Jeong H."/>
            <person name="Yim J.H."/>
            <person name="Lee C."/>
            <person name="Choi S.-H."/>
            <person name="Park Y.K."/>
            <person name="Yoon S.H."/>
            <person name="Hur C.-G."/>
            <person name="Kang H.-Y."/>
            <person name="Kim D."/>
            <person name="Lee H.H."/>
            <person name="Park K.H."/>
            <person name="Park S.-H."/>
            <person name="Park H.-S."/>
            <person name="Lee H.K."/>
            <person name="Oh T.K."/>
            <person name="Kim J.F."/>
        </authorList>
    </citation>
    <scope>NUCLEOTIDE SEQUENCE [LARGE SCALE GENOMIC DNA]</scope>
    <source>
        <strain evidence="11 12">KCTC 2396</strain>
    </source>
</reference>
<dbReference type="GO" id="GO:0006508">
    <property type="term" value="P:proteolysis"/>
    <property type="evidence" value="ECO:0007669"/>
    <property type="project" value="UniProtKB-KW"/>
</dbReference>
<dbReference type="HOGENOM" id="CLU_012369_0_0_6"/>
<evidence type="ECO:0000313" key="12">
    <source>
        <dbReference type="Proteomes" id="UP000000238"/>
    </source>
</evidence>
<keyword evidence="6" id="KW-0511">Multifunctional enzyme</keyword>
<keyword evidence="3" id="KW-0378">Hydrolase</keyword>
<dbReference type="InterPro" id="IPR012338">
    <property type="entry name" value="Beta-lactam/transpept-like"/>
</dbReference>
<dbReference type="eggNOG" id="COG0744">
    <property type="taxonomic scope" value="Bacteria"/>
</dbReference>
<dbReference type="Pfam" id="PF00912">
    <property type="entry name" value="Transgly"/>
    <property type="match status" value="1"/>
</dbReference>
<keyword evidence="4" id="KW-0328">Glycosyltransferase</keyword>
<dbReference type="SUPFAM" id="SSF53955">
    <property type="entry name" value="Lysozyme-like"/>
    <property type="match status" value="1"/>
</dbReference>
<evidence type="ECO:0000256" key="2">
    <source>
        <dbReference type="ARBA" id="ARBA00022645"/>
    </source>
</evidence>
<dbReference type="InterPro" id="IPR023346">
    <property type="entry name" value="Lysozyme-like_dom_sf"/>
</dbReference>
<evidence type="ECO:0000313" key="11">
    <source>
        <dbReference type="EMBL" id="ABC33414.1"/>
    </source>
</evidence>
<dbReference type="KEGG" id="hch:HCH_06790"/>
<evidence type="ECO:0000256" key="4">
    <source>
        <dbReference type="ARBA" id="ARBA00022676"/>
    </source>
</evidence>